<feature type="compositionally biased region" description="Low complexity" evidence="1">
    <location>
        <begin position="54"/>
        <end position="68"/>
    </location>
</feature>
<dbReference type="Proteomes" id="UP000186456">
    <property type="component" value="Unassembled WGS sequence"/>
</dbReference>
<dbReference type="RefSeq" id="WP_074696722.1">
    <property type="nucleotide sequence ID" value="NZ_FNJN01000007.1"/>
</dbReference>
<dbReference type="EMBL" id="FNJN01000007">
    <property type="protein sequence ID" value="SDP32419.1"/>
    <property type="molecule type" value="Genomic_DNA"/>
</dbReference>
<feature type="region of interest" description="Disordered" evidence="1">
    <location>
        <begin position="54"/>
        <end position="80"/>
    </location>
</feature>
<protein>
    <submittedName>
        <fullName evidence="2">Uncharacterized protein</fullName>
    </submittedName>
</protein>
<dbReference type="AlphaFoldDB" id="A0A1H0RST8"/>
<sequence length="80" mass="8415">MDTDRQRRLSTDTAERISAGCYGALVSASTLIGLGEADLSDVILVVALTNVVYSPPTSSRTRSATPRPTGRRRSSATTCG</sequence>
<evidence type="ECO:0000313" key="2">
    <source>
        <dbReference type="EMBL" id="SDP32419.1"/>
    </source>
</evidence>
<name>A0A1H0RST8_MICTS</name>
<gene>
    <name evidence="2" type="ORF">SAMN04487788_3037</name>
</gene>
<evidence type="ECO:0000256" key="1">
    <source>
        <dbReference type="SAM" id="MobiDB-lite"/>
    </source>
</evidence>
<evidence type="ECO:0000313" key="3">
    <source>
        <dbReference type="Proteomes" id="UP000186456"/>
    </source>
</evidence>
<reference evidence="2 3" key="1">
    <citation type="submission" date="2016-10" db="EMBL/GenBank/DDBJ databases">
        <authorList>
            <person name="de Groot N.N."/>
        </authorList>
    </citation>
    <scope>NUCLEOTIDE SEQUENCE [LARGE SCALE GENOMIC DNA]</scope>
    <source>
        <strain evidence="2 3">StLB037</strain>
    </source>
</reference>
<accession>A0A1H0RST8</accession>
<proteinExistence type="predicted"/>
<organism evidence="2 3">
    <name type="scientific">Microbacterium testaceum (strain StLB037)</name>
    <dbReference type="NCBI Taxonomy" id="979556"/>
    <lineage>
        <taxon>Bacteria</taxon>
        <taxon>Bacillati</taxon>
        <taxon>Actinomycetota</taxon>
        <taxon>Actinomycetes</taxon>
        <taxon>Micrococcales</taxon>
        <taxon>Microbacteriaceae</taxon>
        <taxon>Microbacterium</taxon>
    </lineage>
</organism>